<dbReference type="RefSeq" id="WP_143649417.1">
    <property type="nucleotide sequence ID" value="NZ_JABJXA010000185.1"/>
</dbReference>
<dbReference type="AlphaFoldDB" id="A0A5P0YU62"/>
<proteinExistence type="predicted"/>
<dbReference type="Proteomes" id="UP000320857">
    <property type="component" value="Unassembled WGS sequence"/>
</dbReference>
<name>A0A5P0YU62_9ACTN</name>
<evidence type="ECO:0000313" key="1">
    <source>
        <dbReference type="EMBL" id="MBB1261565.1"/>
    </source>
</evidence>
<dbReference type="Proteomes" id="UP000517765">
    <property type="component" value="Unassembled WGS sequence"/>
</dbReference>
<protein>
    <recommendedName>
        <fullName evidence="5">Recombinase family protein</fullName>
    </recommendedName>
</protein>
<organism evidence="2 3">
    <name type="scientific">Streptomyces alkaliterrae</name>
    <dbReference type="NCBI Taxonomy" id="2213162"/>
    <lineage>
        <taxon>Bacteria</taxon>
        <taxon>Bacillati</taxon>
        <taxon>Actinomycetota</taxon>
        <taxon>Actinomycetes</taxon>
        <taxon>Kitasatosporales</taxon>
        <taxon>Streptomycetaceae</taxon>
        <taxon>Streptomyces</taxon>
    </lineage>
</organism>
<keyword evidence="3" id="KW-1185">Reference proteome</keyword>
<sequence>MLYVCLAEPGADASLFAPLRRYAEARDWDITDLIADRHPSSVPLRKRALWPRVADAVLARRAEGVVTLDGHLPDDNAAELADCASTHGVFIVRLDGPNVPGADR</sequence>
<reference evidence="1" key="3">
    <citation type="journal article" name="Syst. Appl. Microbiol.">
        <title>Streptomyces alkaliterrae sp. nov., isolated from an alkaline soil, and emended descriptions of Streptomyces alkaliphilus, Streptomyces calidiresistens and Streptomyces durbertensis.</title>
        <authorList>
            <person name="Swiecimska M."/>
            <person name="Golinska P."/>
            <person name="Nouioui I."/>
            <person name="Wypij M."/>
            <person name="Rai M."/>
            <person name="Sangal V."/>
            <person name="Goodfellow M."/>
        </authorList>
    </citation>
    <scope>NUCLEOTIDE SEQUENCE</scope>
    <source>
        <strain evidence="1">OF8</strain>
    </source>
</reference>
<dbReference type="EMBL" id="VJYK02000210">
    <property type="protein sequence ID" value="MQS03853.1"/>
    <property type="molecule type" value="Genomic_DNA"/>
</dbReference>
<evidence type="ECO:0000313" key="4">
    <source>
        <dbReference type="Proteomes" id="UP000517765"/>
    </source>
</evidence>
<evidence type="ECO:0000313" key="2">
    <source>
        <dbReference type="EMBL" id="MQS03853.1"/>
    </source>
</evidence>
<dbReference type="OrthoDB" id="10006047at2"/>
<reference evidence="2 3" key="1">
    <citation type="submission" date="2019-10" db="EMBL/GenBank/DDBJ databases">
        <title>Streptomyces sp. nov., a novel actinobacterium isolated from alkaline environment.</title>
        <authorList>
            <person name="Golinska P."/>
        </authorList>
    </citation>
    <scope>NUCLEOTIDE SEQUENCE [LARGE SCALE GENOMIC DNA]</scope>
    <source>
        <strain evidence="2 3">OF1</strain>
    </source>
</reference>
<comment type="caution">
    <text evidence="2">The sequence shown here is derived from an EMBL/GenBank/DDBJ whole genome shotgun (WGS) entry which is preliminary data.</text>
</comment>
<evidence type="ECO:0000313" key="3">
    <source>
        <dbReference type="Proteomes" id="UP000320857"/>
    </source>
</evidence>
<reference evidence="4" key="2">
    <citation type="submission" date="2020-05" db="EMBL/GenBank/DDBJ databases">
        <title>Classification of alakaliphilic streptomycetes isolated from an alkaline soil next to Lonar Crater, India and a proposal for the recognition of Streptomyces alkaliterrae sp. nov.</title>
        <authorList>
            <person name="Golinska P."/>
        </authorList>
    </citation>
    <scope>NUCLEOTIDE SEQUENCE [LARGE SCALE GENOMIC DNA]</scope>
    <source>
        <strain evidence="4">OF8</strain>
    </source>
</reference>
<evidence type="ECO:0008006" key="5">
    <source>
        <dbReference type="Google" id="ProtNLM"/>
    </source>
</evidence>
<accession>A0A5P0YU62</accession>
<gene>
    <name evidence="2" type="ORF">FNX44_018635</name>
    <name evidence="1" type="ORF">H3147_22530</name>
</gene>
<dbReference type="EMBL" id="JABJXA010000185">
    <property type="protein sequence ID" value="MBB1261565.1"/>
    <property type="molecule type" value="Genomic_DNA"/>
</dbReference>